<dbReference type="SUPFAM" id="SSF53807">
    <property type="entry name" value="Helical backbone' metal receptor"/>
    <property type="match status" value="1"/>
</dbReference>
<dbReference type="PATRIC" id="fig|361183.4.peg.1472"/>
<evidence type="ECO:0000313" key="4">
    <source>
        <dbReference type="Proteomes" id="UP000057938"/>
    </source>
</evidence>
<dbReference type="STRING" id="361183.AMC99_01501"/>
<dbReference type="KEGG" id="aep:AMC99_01501"/>
<dbReference type="Gene3D" id="3.40.50.1980">
    <property type="entry name" value="Nitrogenase molybdenum iron protein domain"/>
    <property type="match status" value="2"/>
</dbReference>
<keyword evidence="4" id="KW-1185">Reference proteome</keyword>
<organism evidence="3 4">
    <name type="scientific">Altererythrobacter epoxidivorans</name>
    <dbReference type="NCBI Taxonomy" id="361183"/>
    <lineage>
        <taxon>Bacteria</taxon>
        <taxon>Pseudomonadati</taxon>
        <taxon>Pseudomonadota</taxon>
        <taxon>Alphaproteobacteria</taxon>
        <taxon>Sphingomonadales</taxon>
        <taxon>Erythrobacteraceae</taxon>
        <taxon>Altererythrobacter</taxon>
    </lineage>
</organism>
<dbReference type="AlphaFoldDB" id="A0A0M4MH18"/>
<name>A0A0M4MH18_9SPHN</name>
<feature type="chain" id="PRO_5005798419" evidence="1">
    <location>
        <begin position="25"/>
        <end position="277"/>
    </location>
</feature>
<evidence type="ECO:0000256" key="1">
    <source>
        <dbReference type="SAM" id="SignalP"/>
    </source>
</evidence>
<feature type="domain" description="Fe/B12 periplasmic-binding" evidence="2">
    <location>
        <begin position="35"/>
        <end position="277"/>
    </location>
</feature>
<evidence type="ECO:0000313" key="3">
    <source>
        <dbReference type="EMBL" id="ALE16793.1"/>
    </source>
</evidence>
<keyword evidence="1" id="KW-0732">Signal</keyword>
<dbReference type="Pfam" id="PF01497">
    <property type="entry name" value="Peripla_BP_2"/>
    <property type="match status" value="1"/>
</dbReference>
<dbReference type="PROSITE" id="PS51257">
    <property type="entry name" value="PROKAR_LIPOPROTEIN"/>
    <property type="match status" value="1"/>
</dbReference>
<dbReference type="RefSeq" id="WP_232301347.1">
    <property type="nucleotide sequence ID" value="NZ_CP012669.1"/>
</dbReference>
<evidence type="ECO:0000259" key="2">
    <source>
        <dbReference type="PROSITE" id="PS50983"/>
    </source>
</evidence>
<sequence>MPIGSRLALAVAAALGLASCAPTATHEGQRPAKPAFVSLNPCTDAILVEVADPSQVLALSHYSMDPASSSIPAEVASKFAATGGAVEEIAALDPDLVLAASFISPATRNALDRLGFRTETFGIASDEQGSFEQIRRIAALAGHPERGEALIGRIESALAANRAREGEPSVSTVLWQPGDIVPGEQALVSGLMRNAGLSSHSSAIGMGQADYLSLEQMLASPPQLLLVAGDSRAQHHPALKQLENTRVETLDPSLLYCGGPTIIRAAERLGAIRRSMT</sequence>
<dbReference type="PROSITE" id="PS50983">
    <property type="entry name" value="FE_B12_PBP"/>
    <property type="match status" value="1"/>
</dbReference>
<dbReference type="InterPro" id="IPR002491">
    <property type="entry name" value="ABC_transptr_periplasmic_BD"/>
</dbReference>
<accession>A0A0M4MH18</accession>
<dbReference type="EMBL" id="CP012669">
    <property type="protein sequence ID" value="ALE16793.1"/>
    <property type="molecule type" value="Genomic_DNA"/>
</dbReference>
<gene>
    <name evidence="3" type="ORF">AMC99_01501</name>
</gene>
<protein>
    <submittedName>
        <fullName evidence="3">Vitamin B12 ABC transporter, B12-binding component BtuF</fullName>
    </submittedName>
</protein>
<feature type="signal peptide" evidence="1">
    <location>
        <begin position="1"/>
        <end position="24"/>
    </location>
</feature>
<reference evidence="3 4" key="1">
    <citation type="submission" date="2015-09" db="EMBL/GenBank/DDBJ databases">
        <title>Complete genome sequence of a benzo[a]pyrene-degrading bacterium Altererythrobacter epoxidivorans CGMCC 1.7731T.</title>
        <authorList>
            <person name="Li Z."/>
            <person name="Cheng H."/>
            <person name="Huo Y."/>
            <person name="Xu X."/>
        </authorList>
    </citation>
    <scope>NUCLEOTIDE SEQUENCE [LARGE SCALE GENOMIC DNA]</scope>
    <source>
        <strain evidence="3 4">CGMCC 1.7731</strain>
    </source>
</reference>
<proteinExistence type="predicted"/>
<dbReference type="InterPro" id="IPR050902">
    <property type="entry name" value="ABC_Transporter_SBP"/>
</dbReference>
<dbReference type="PANTHER" id="PTHR30535">
    <property type="entry name" value="VITAMIN B12-BINDING PROTEIN"/>
    <property type="match status" value="1"/>
</dbReference>
<dbReference type="PANTHER" id="PTHR30535:SF34">
    <property type="entry name" value="MOLYBDATE-BINDING PROTEIN MOLA"/>
    <property type="match status" value="1"/>
</dbReference>
<dbReference type="Proteomes" id="UP000057938">
    <property type="component" value="Chromosome"/>
</dbReference>